<dbReference type="SUPFAM" id="SSF81606">
    <property type="entry name" value="PP2C-like"/>
    <property type="match status" value="1"/>
</dbReference>
<evidence type="ECO:0000256" key="1">
    <source>
        <dbReference type="ARBA" id="ARBA00022801"/>
    </source>
</evidence>
<feature type="domain" description="PPM-type phosphatase" evidence="3">
    <location>
        <begin position="230"/>
        <end position="444"/>
    </location>
</feature>
<dbReference type="GeneID" id="95516248"/>
<dbReference type="InterPro" id="IPR001932">
    <property type="entry name" value="PPM-type_phosphatase-like_dom"/>
</dbReference>
<dbReference type="Proteomes" id="UP000182375">
    <property type="component" value="Unassembled WGS sequence"/>
</dbReference>
<dbReference type="EMBL" id="FNTD01000004">
    <property type="protein sequence ID" value="SEE19946.1"/>
    <property type="molecule type" value="Genomic_DNA"/>
</dbReference>
<feature type="domain" description="GAF" evidence="2">
    <location>
        <begin position="63"/>
        <end position="210"/>
    </location>
</feature>
<sequence>MPEEPRRPKAAAGRLALALEALGRSPDGAGPEELSTQVRQLALGQRRLRRLLDAVVAMSEDMDLRAVLRHIVEAATDLVGARYGALGVLGSDGEFVDLITVGVDEERMLAESGLPQGHGLLVGLLADLKPMRVADVGADPRSVGFPVGHPMMTTLLGVPLMVRGRAYGNLYLADKSDGAPFTDDDEAILTALASVASVSIENARLYEDLKQAAMHFQLRMLPELPDLSPLAVEVRYEPASELPRLGGDWYDALTLPDGAVCLVVGDVTGHAVAAAPVMGQIRNMLRALAYDHGGPPSLVVTKLDRALTMFTEPPTATLVLARVEHTGGEYVLRWSNAGHPPPLLVEADGTTHFLAPARHGLPVGVEPSFGRYDDEHRLPAGSTLLLFTDGLVERRGEDIDATLAELADQAARLAGVPLRRLCAELVTGRGQLFDDDVTLLALRLPGEDPVRTSGRATGP</sequence>
<accession>A0A1H5GW56</accession>
<dbReference type="Gene3D" id="3.60.40.10">
    <property type="entry name" value="PPM-type phosphatase domain"/>
    <property type="match status" value="1"/>
</dbReference>
<dbReference type="Gene3D" id="3.30.450.40">
    <property type="match status" value="1"/>
</dbReference>
<keyword evidence="1" id="KW-0378">Hydrolase</keyword>
<dbReference type="GO" id="GO:0016791">
    <property type="term" value="F:phosphatase activity"/>
    <property type="evidence" value="ECO:0007669"/>
    <property type="project" value="TreeGrafter"/>
</dbReference>
<protein>
    <submittedName>
        <fullName evidence="4">Serine phosphatase RsbU, regulator of sigma subunit</fullName>
    </submittedName>
</protein>
<evidence type="ECO:0000259" key="3">
    <source>
        <dbReference type="SMART" id="SM00331"/>
    </source>
</evidence>
<dbReference type="InterPro" id="IPR036457">
    <property type="entry name" value="PPM-type-like_dom_sf"/>
</dbReference>
<dbReference type="AlphaFoldDB" id="A0A1H5GW56"/>
<dbReference type="SMART" id="SM00065">
    <property type="entry name" value="GAF"/>
    <property type="match status" value="1"/>
</dbReference>
<name>A0A1H5GW56_9ACTN</name>
<reference evidence="4 5" key="1">
    <citation type="submission" date="2016-10" db="EMBL/GenBank/DDBJ databases">
        <authorList>
            <person name="de Groot N.N."/>
        </authorList>
    </citation>
    <scope>NUCLEOTIDE SEQUENCE [LARGE SCALE GENOMIC DNA]</scope>
    <source>
        <strain evidence="4 5">DSM 40306</strain>
    </source>
</reference>
<dbReference type="Pfam" id="PF13185">
    <property type="entry name" value="GAF_2"/>
    <property type="match status" value="1"/>
</dbReference>
<organism evidence="4 5">
    <name type="scientific">Streptomyces misionensis</name>
    <dbReference type="NCBI Taxonomy" id="67331"/>
    <lineage>
        <taxon>Bacteria</taxon>
        <taxon>Bacillati</taxon>
        <taxon>Actinomycetota</taxon>
        <taxon>Actinomycetes</taxon>
        <taxon>Kitasatosporales</taxon>
        <taxon>Streptomycetaceae</taxon>
        <taxon>Streptomyces</taxon>
    </lineage>
</organism>
<gene>
    <name evidence="4" type="ORF">SAMN04490357_7254</name>
</gene>
<dbReference type="RefSeq" id="WP_107409371.1">
    <property type="nucleotide sequence ID" value="NZ_FNTD01000004.1"/>
</dbReference>
<evidence type="ECO:0000259" key="2">
    <source>
        <dbReference type="SMART" id="SM00065"/>
    </source>
</evidence>
<dbReference type="Pfam" id="PF07228">
    <property type="entry name" value="SpoIIE"/>
    <property type="match status" value="1"/>
</dbReference>
<dbReference type="PANTHER" id="PTHR43156:SF2">
    <property type="entry name" value="STAGE II SPORULATION PROTEIN E"/>
    <property type="match status" value="1"/>
</dbReference>
<dbReference type="InterPro" id="IPR003018">
    <property type="entry name" value="GAF"/>
</dbReference>
<evidence type="ECO:0000313" key="5">
    <source>
        <dbReference type="Proteomes" id="UP000182375"/>
    </source>
</evidence>
<dbReference type="SMART" id="SM00331">
    <property type="entry name" value="PP2C_SIG"/>
    <property type="match status" value="1"/>
</dbReference>
<dbReference type="InterPro" id="IPR052016">
    <property type="entry name" value="Bact_Sigma-Reg"/>
</dbReference>
<dbReference type="STRING" id="67331.SAMN04490357_7254"/>
<dbReference type="PANTHER" id="PTHR43156">
    <property type="entry name" value="STAGE II SPORULATION PROTEIN E-RELATED"/>
    <property type="match status" value="1"/>
</dbReference>
<dbReference type="SUPFAM" id="SSF55781">
    <property type="entry name" value="GAF domain-like"/>
    <property type="match status" value="1"/>
</dbReference>
<dbReference type="InterPro" id="IPR029016">
    <property type="entry name" value="GAF-like_dom_sf"/>
</dbReference>
<proteinExistence type="predicted"/>
<evidence type="ECO:0000313" key="4">
    <source>
        <dbReference type="EMBL" id="SEE19946.1"/>
    </source>
</evidence>